<dbReference type="PROSITE" id="PS51999">
    <property type="entry name" value="ZF_GRF"/>
    <property type="match status" value="1"/>
</dbReference>
<evidence type="ECO:0000256" key="2">
    <source>
        <dbReference type="ARBA" id="ARBA00022771"/>
    </source>
</evidence>
<comment type="caution">
    <text evidence="6">The sequence shown here is derived from an EMBL/GenBank/DDBJ whole genome shotgun (WGS) entry which is preliminary data.</text>
</comment>
<dbReference type="GO" id="GO:0008270">
    <property type="term" value="F:zinc ion binding"/>
    <property type="evidence" value="ECO:0007669"/>
    <property type="project" value="UniProtKB-KW"/>
</dbReference>
<dbReference type="Proteomes" id="UP000775213">
    <property type="component" value="Unassembled WGS sequence"/>
</dbReference>
<accession>A0AAV7GYH4</accession>
<dbReference type="AlphaFoldDB" id="A0AAV7GYH4"/>
<proteinExistence type="predicted"/>
<dbReference type="Pfam" id="PF06839">
    <property type="entry name" value="Zn_ribbon_GRF"/>
    <property type="match status" value="1"/>
</dbReference>
<evidence type="ECO:0000256" key="1">
    <source>
        <dbReference type="ARBA" id="ARBA00022723"/>
    </source>
</evidence>
<dbReference type="EMBL" id="JAGFBR010000009">
    <property type="protein sequence ID" value="KAH0461592.1"/>
    <property type="molecule type" value="Genomic_DNA"/>
</dbReference>
<protein>
    <recommendedName>
        <fullName evidence="5">GRF-type domain-containing protein</fullName>
    </recommendedName>
</protein>
<evidence type="ECO:0000313" key="7">
    <source>
        <dbReference type="Proteomes" id="UP000775213"/>
    </source>
</evidence>
<organism evidence="6 7">
    <name type="scientific">Dendrobium chrysotoxum</name>
    <name type="common">Orchid</name>
    <dbReference type="NCBI Taxonomy" id="161865"/>
    <lineage>
        <taxon>Eukaryota</taxon>
        <taxon>Viridiplantae</taxon>
        <taxon>Streptophyta</taxon>
        <taxon>Embryophyta</taxon>
        <taxon>Tracheophyta</taxon>
        <taxon>Spermatophyta</taxon>
        <taxon>Magnoliopsida</taxon>
        <taxon>Liliopsida</taxon>
        <taxon>Asparagales</taxon>
        <taxon>Orchidaceae</taxon>
        <taxon>Epidendroideae</taxon>
        <taxon>Malaxideae</taxon>
        <taxon>Dendrobiinae</taxon>
        <taxon>Dendrobium</taxon>
    </lineage>
</organism>
<feature type="domain" description="GRF-type" evidence="5">
    <location>
        <begin position="172"/>
        <end position="214"/>
    </location>
</feature>
<evidence type="ECO:0000256" key="4">
    <source>
        <dbReference type="PROSITE-ProRule" id="PRU01343"/>
    </source>
</evidence>
<reference evidence="6 7" key="1">
    <citation type="journal article" date="2021" name="Hortic Res">
        <title>Chromosome-scale assembly of the Dendrobium chrysotoxum genome enhances the understanding of orchid evolution.</title>
        <authorList>
            <person name="Zhang Y."/>
            <person name="Zhang G.Q."/>
            <person name="Zhang D."/>
            <person name="Liu X.D."/>
            <person name="Xu X.Y."/>
            <person name="Sun W.H."/>
            <person name="Yu X."/>
            <person name="Zhu X."/>
            <person name="Wang Z.W."/>
            <person name="Zhao X."/>
            <person name="Zhong W.Y."/>
            <person name="Chen H."/>
            <person name="Yin W.L."/>
            <person name="Huang T."/>
            <person name="Niu S.C."/>
            <person name="Liu Z.J."/>
        </authorList>
    </citation>
    <scope>NUCLEOTIDE SEQUENCE [LARGE SCALE GENOMIC DNA]</scope>
    <source>
        <strain evidence="6">Lindl</strain>
    </source>
</reference>
<evidence type="ECO:0000256" key="3">
    <source>
        <dbReference type="ARBA" id="ARBA00022833"/>
    </source>
</evidence>
<keyword evidence="7" id="KW-1185">Reference proteome</keyword>
<dbReference type="PANTHER" id="PTHR33680">
    <property type="entry name" value="OS07G0190500 PROTEIN"/>
    <property type="match status" value="1"/>
</dbReference>
<gene>
    <name evidence="6" type="ORF">IEQ34_009167</name>
</gene>
<evidence type="ECO:0000313" key="6">
    <source>
        <dbReference type="EMBL" id="KAH0461592.1"/>
    </source>
</evidence>
<sequence>MIELCVDKSYVEATFDEAIRELHERNDMALCRIREYECMSGAHGNDMFRTKKLIKFMRISTDLRDLAKEACERGETRLHRRRVFPWPRIGFAGVVSSLGLASSRSRLKKDRQDGKATERLKWLQMETRAEQLVVSTLLSKPSVEQLLPCSHSTMSSSPSARPIRNPSTEIYCYCNLQCTIFTSYKSRSYGRKFYRCSRNRLEGDCCFFQWCDELNDSHSSVQVAKTSPTQVVLLRAELVQIKILLVIVIIGTQSASCSSEDEASKESRESYLLKRRRGDEASPKGVIKGLKAITQESSAKLVKKIIKFEKPHILNYLKSPMHVDIHSEASELNIIISHQFFQNFWHNFCHRLGQAPKVMVILFRLKVFRDHHEINFVNTLSMISHHHSKNTLMQRQNNKQSYDLSGPNLSADKILYTTGKSPITGRIFRRLSGGFPTEDNETAFLMEFSGRFFPAEFSG</sequence>
<keyword evidence="3" id="KW-0862">Zinc</keyword>
<keyword evidence="1" id="KW-0479">Metal-binding</keyword>
<keyword evidence="2 4" id="KW-0863">Zinc-finger</keyword>
<dbReference type="PANTHER" id="PTHR33680:SF1">
    <property type="entry name" value="OS05G0489500 PROTEIN"/>
    <property type="match status" value="1"/>
</dbReference>
<name>A0AAV7GYH4_DENCH</name>
<evidence type="ECO:0000259" key="5">
    <source>
        <dbReference type="PROSITE" id="PS51999"/>
    </source>
</evidence>
<dbReference type="InterPro" id="IPR010666">
    <property type="entry name" value="Znf_GRF"/>
</dbReference>